<dbReference type="SUPFAM" id="SSF50800">
    <property type="entry name" value="PK beta-barrel domain-like"/>
    <property type="match status" value="1"/>
</dbReference>
<dbReference type="Proteomes" id="UP000053176">
    <property type="component" value="Unassembled WGS sequence"/>
</dbReference>
<dbReference type="PANTHER" id="PTHR36930:SF1">
    <property type="entry name" value="MOSC DOMAIN-CONTAINING PROTEIN"/>
    <property type="match status" value="1"/>
</dbReference>
<evidence type="ECO:0000313" key="2">
    <source>
        <dbReference type="EMBL" id="KUM26019.1"/>
    </source>
</evidence>
<evidence type="ECO:0000313" key="3">
    <source>
        <dbReference type="Proteomes" id="UP000053176"/>
    </source>
</evidence>
<name>A0A101KS20_RHILI</name>
<proteinExistence type="predicted"/>
<dbReference type="GO" id="GO:0003824">
    <property type="term" value="F:catalytic activity"/>
    <property type="evidence" value="ECO:0007669"/>
    <property type="project" value="InterPro"/>
</dbReference>
<dbReference type="InterPro" id="IPR011037">
    <property type="entry name" value="Pyrv_Knase-like_insert_dom_sf"/>
</dbReference>
<dbReference type="GO" id="GO:0030151">
    <property type="term" value="F:molybdenum ion binding"/>
    <property type="evidence" value="ECO:0007669"/>
    <property type="project" value="InterPro"/>
</dbReference>
<organism evidence="2 3">
    <name type="scientific">Rhizobium loti</name>
    <name type="common">Mesorhizobium loti</name>
    <dbReference type="NCBI Taxonomy" id="381"/>
    <lineage>
        <taxon>Bacteria</taxon>
        <taxon>Pseudomonadati</taxon>
        <taxon>Pseudomonadota</taxon>
        <taxon>Alphaproteobacteria</taxon>
        <taxon>Hyphomicrobiales</taxon>
        <taxon>Phyllobacteriaceae</taxon>
        <taxon>Mesorhizobium</taxon>
    </lineage>
</organism>
<dbReference type="InterPro" id="IPR005302">
    <property type="entry name" value="MoCF_Sase_C"/>
</dbReference>
<dbReference type="EMBL" id="LPWA01000109">
    <property type="protein sequence ID" value="KUM26019.1"/>
    <property type="molecule type" value="Genomic_DNA"/>
</dbReference>
<dbReference type="PANTHER" id="PTHR36930">
    <property type="entry name" value="METAL-SULFUR CLUSTER BIOSYNTHESIS PROTEINS YUAD-RELATED"/>
    <property type="match status" value="1"/>
</dbReference>
<sequence length="209" mass="22882">MQETNPELFPAAELTVEIVPGRKLTAKAAALYAAPFDHFETRPVEELRLGFDGIEGDFHAGATRRSGGREPWYPRGTEMRNERQLSLVAADELAIVAGRMGIAEIKPEWIGANLVIEGVPCLSMLPAGSLLFFKSGVTIKVDGQNKPCRLSGRSVAENARMADREAGALLFAKVAKRLRGLVAWVEKPGIIRSGEEISVRVPEQWIYQA</sequence>
<dbReference type="AlphaFoldDB" id="A0A101KS20"/>
<dbReference type="InterPro" id="IPR052716">
    <property type="entry name" value="MOSC_domain"/>
</dbReference>
<dbReference type="Gene3D" id="2.40.33.20">
    <property type="entry name" value="PK beta-barrel domain-like"/>
    <property type="match status" value="1"/>
</dbReference>
<comment type="caution">
    <text evidence="2">The sequence shown here is derived from an EMBL/GenBank/DDBJ whole genome shotgun (WGS) entry which is preliminary data.</text>
</comment>
<reference evidence="2 3" key="1">
    <citation type="submission" date="2015-12" db="EMBL/GenBank/DDBJ databases">
        <title>Draft genome sequence of Mesorhizobium sp. UFLA 01-765, a multitolerant efficient symbiont and plant-growth promoting strain isolated from Zn-mining soil using Leucaena leucocephala as a trap plant.</title>
        <authorList>
            <person name="Rangel W.M."/>
            <person name="Thijs S."/>
            <person name="Longatti S.M."/>
            <person name="Moreira F.M."/>
            <person name="Weyens N."/>
            <person name="Vangronsveld J."/>
            <person name="Van Hamme J.D."/>
            <person name="Bottos E.M."/>
            <person name="Rineau F."/>
        </authorList>
    </citation>
    <scope>NUCLEOTIDE SEQUENCE [LARGE SCALE GENOMIC DNA]</scope>
    <source>
        <strain evidence="2 3">UFLA 01-765</strain>
    </source>
</reference>
<dbReference type="PROSITE" id="PS51340">
    <property type="entry name" value="MOSC"/>
    <property type="match status" value="1"/>
</dbReference>
<accession>A0A101KS20</accession>
<evidence type="ECO:0000259" key="1">
    <source>
        <dbReference type="PROSITE" id="PS51340"/>
    </source>
</evidence>
<protein>
    <submittedName>
        <fullName evidence="2">Molybdenum cofactor sulfurase</fullName>
    </submittedName>
</protein>
<dbReference type="OrthoDB" id="9808413at2"/>
<dbReference type="Pfam" id="PF03473">
    <property type="entry name" value="MOSC"/>
    <property type="match status" value="1"/>
</dbReference>
<dbReference type="GO" id="GO:0030170">
    <property type="term" value="F:pyridoxal phosphate binding"/>
    <property type="evidence" value="ECO:0007669"/>
    <property type="project" value="InterPro"/>
</dbReference>
<gene>
    <name evidence="2" type="ORF">AU467_03105</name>
</gene>
<feature type="domain" description="MOSC" evidence="1">
    <location>
        <begin position="41"/>
        <end position="200"/>
    </location>
</feature>